<organism evidence="1 2">
    <name type="scientific">Blumeria graminis f. sp. triticale</name>
    <dbReference type="NCBI Taxonomy" id="1689686"/>
    <lineage>
        <taxon>Eukaryota</taxon>
        <taxon>Fungi</taxon>
        <taxon>Dikarya</taxon>
        <taxon>Ascomycota</taxon>
        <taxon>Pezizomycotina</taxon>
        <taxon>Leotiomycetes</taxon>
        <taxon>Erysiphales</taxon>
        <taxon>Erysiphaceae</taxon>
        <taxon>Blumeria</taxon>
    </lineage>
</organism>
<protein>
    <submittedName>
        <fullName evidence="1">BgTH12-01831</fullName>
    </submittedName>
</protein>
<evidence type="ECO:0000313" key="1">
    <source>
        <dbReference type="EMBL" id="CAD6501580.1"/>
    </source>
</evidence>
<dbReference type="Proteomes" id="UP000683417">
    <property type="component" value="Unassembled WGS sequence"/>
</dbReference>
<proteinExistence type="predicted"/>
<name>A0A9W4CZ67_BLUGR</name>
<sequence>MFIDRDNIKYNNTYLSFVPFVVHCTHLAYTKIKANRQKRYKDID</sequence>
<reference evidence="1" key="1">
    <citation type="submission" date="2020-10" db="EMBL/GenBank/DDBJ databases">
        <authorList>
            <person name="Muller C M."/>
        </authorList>
    </citation>
    <scope>NUCLEOTIDE SEQUENCE</scope>
    <source>
        <strain evidence="1">THUN-12</strain>
    </source>
</reference>
<dbReference type="AlphaFoldDB" id="A0A9W4CZ67"/>
<dbReference type="EMBL" id="CAJHIT010000005">
    <property type="protein sequence ID" value="CAD6501580.1"/>
    <property type="molecule type" value="Genomic_DNA"/>
</dbReference>
<accession>A0A9W4CZ67</accession>
<evidence type="ECO:0000313" key="2">
    <source>
        <dbReference type="Proteomes" id="UP000683417"/>
    </source>
</evidence>
<comment type="caution">
    <text evidence="1">The sequence shown here is derived from an EMBL/GenBank/DDBJ whole genome shotgun (WGS) entry which is preliminary data.</text>
</comment>
<gene>
    <name evidence="1" type="ORF">BGTH12_LOCUS2938</name>
</gene>